<gene>
    <name evidence="1" type="ORF">CLV72_11825</name>
</gene>
<reference evidence="1 2" key="1">
    <citation type="submission" date="2018-03" db="EMBL/GenBank/DDBJ databases">
        <title>Genomic Encyclopedia of Archaeal and Bacterial Type Strains, Phase II (KMG-II): from individual species to whole genera.</title>
        <authorList>
            <person name="Goeker M."/>
        </authorList>
    </citation>
    <scope>NUCLEOTIDE SEQUENCE [LARGE SCALE GENOMIC DNA]</scope>
    <source>
        <strain evidence="1 2">DSM 45601</strain>
    </source>
</reference>
<protein>
    <submittedName>
        <fullName evidence="1">Uncharacterized protein</fullName>
    </submittedName>
</protein>
<proteinExistence type="predicted"/>
<accession>A0A2T0PP77</accession>
<evidence type="ECO:0000313" key="1">
    <source>
        <dbReference type="EMBL" id="PRX90687.1"/>
    </source>
</evidence>
<organism evidence="1 2">
    <name type="scientific">Allonocardiopsis opalescens</name>
    <dbReference type="NCBI Taxonomy" id="1144618"/>
    <lineage>
        <taxon>Bacteria</taxon>
        <taxon>Bacillati</taxon>
        <taxon>Actinomycetota</taxon>
        <taxon>Actinomycetes</taxon>
        <taxon>Streptosporangiales</taxon>
        <taxon>Allonocardiopsis</taxon>
    </lineage>
</organism>
<dbReference type="AlphaFoldDB" id="A0A2T0PP77"/>
<dbReference type="Proteomes" id="UP000237846">
    <property type="component" value="Unassembled WGS sequence"/>
</dbReference>
<keyword evidence="2" id="KW-1185">Reference proteome</keyword>
<sequence length="75" mass="8571">MGDLRRLIPAAVVVAAAVSAAVAARPLTRHTKRVYRDRQWRRFFTGHEVDMVEIDLRGGRIIREHERLHDGGDLL</sequence>
<name>A0A2T0PP77_9ACTN</name>
<evidence type="ECO:0000313" key="2">
    <source>
        <dbReference type="Proteomes" id="UP000237846"/>
    </source>
</evidence>
<dbReference type="RefSeq" id="WP_106253842.1">
    <property type="nucleotide sequence ID" value="NZ_PVZC01000018.1"/>
</dbReference>
<dbReference type="EMBL" id="PVZC01000018">
    <property type="protein sequence ID" value="PRX90687.1"/>
    <property type="molecule type" value="Genomic_DNA"/>
</dbReference>
<comment type="caution">
    <text evidence="1">The sequence shown here is derived from an EMBL/GenBank/DDBJ whole genome shotgun (WGS) entry which is preliminary data.</text>
</comment>